<dbReference type="EMBL" id="VSSQ01083546">
    <property type="protein sequence ID" value="MPN31839.1"/>
    <property type="molecule type" value="Genomic_DNA"/>
</dbReference>
<dbReference type="InterPro" id="IPR001854">
    <property type="entry name" value="Ribosomal_uL29"/>
</dbReference>
<dbReference type="GO" id="GO:1990904">
    <property type="term" value="C:ribonucleoprotein complex"/>
    <property type="evidence" value="ECO:0007669"/>
    <property type="project" value="UniProtKB-KW"/>
</dbReference>
<comment type="caution">
    <text evidence="5">The sequence shown here is derived from an EMBL/GenBank/DDBJ whole genome shotgun (WGS) entry which is preliminary data.</text>
</comment>
<dbReference type="GO" id="GO:0006412">
    <property type="term" value="P:translation"/>
    <property type="evidence" value="ECO:0007669"/>
    <property type="project" value="InterPro"/>
</dbReference>
<reference evidence="5" key="1">
    <citation type="submission" date="2019-08" db="EMBL/GenBank/DDBJ databases">
        <authorList>
            <person name="Kucharzyk K."/>
            <person name="Murdoch R.W."/>
            <person name="Higgins S."/>
            <person name="Loffler F."/>
        </authorList>
    </citation>
    <scope>NUCLEOTIDE SEQUENCE</scope>
</reference>
<dbReference type="HAMAP" id="MF_00374">
    <property type="entry name" value="Ribosomal_uL29"/>
    <property type="match status" value="1"/>
</dbReference>
<evidence type="ECO:0000256" key="2">
    <source>
        <dbReference type="ARBA" id="ARBA00022980"/>
    </source>
</evidence>
<dbReference type="SUPFAM" id="SSF46561">
    <property type="entry name" value="Ribosomal protein L29 (L29p)"/>
    <property type="match status" value="1"/>
</dbReference>
<comment type="similarity">
    <text evidence="1">Belongs to the universal ribosomal protein uL29 family.</text>
</comment>
<dbReference type="Gene3D" id="1.10.287.310">
    <property type="match status" value="1"/>
</dbReference>
<dbReference type="NCBIfam" id="TIGR00012">
    <property type="entry name" value="L29"/>
    <property type="match status" value="1"/>
</dbReference>
<organism evidence="5">
    <name type="scientific">bioreactor metagenome</name>
    <dbReference type="NCBI Taxonomy" id="1076179"/>
    <lineage>
        <taxon>unclassified sequences</taxon>
        <taxon>metagenomes</taxon>
        <taxon>ecological metagenomes</taxon>
    </lineage>
</organism>
<dbReference type="CDD" id="cd00427">
    <property type="entry name" value="Ribosomal_L29_HIP"/>
    <property type="match status" value="1"/>
</dbReference>
<dbReference type="GO" id="GO:0003735">
    <property type="term" value="F:structural constituent of ribosome"/>
    <property type="evidence" value="ECO:0007669"/>
    <property type="project" value="InterPro"/>
</dbReference>
<name>A0A645H1G7_9ZZZZ</name>
<feature type="coiled-coil region" evidence="4">
    <location>
        <begin position="11"/>
        <end position="63"/>
    </location>
</feature>
<evidence type="ECO:0000313" key="5">
    <source>
        <dbReference type="EMBL" id="MPN31839.1"/>
    </source>
</evidence>
<gene>
    <name evidence="5" type="primary">rpmC_47</name>
    <name evidence="5" type="ORF">SDC9_179314</name>
</gene>
<sequence length="66" mass="7664">MKATEIRELSINDLKERIETEKANLVRLRMNHAISPLDDLSQIKKAKTNIARMLTILSQMENKKDN</sequence>
<evidence type="ECO:0000256" key="1">
    <source>
        <dbReference type="ARBA" id="ARBA00009254"/>
    </source>
</evidence>
<protein>
    <submittedName>
        <fullName evidence="5">50S ribosomal protein L29</fullName>
    </submittedName>
</protein>
<accession>A0A645H1G7</accession>
<dbReference type="GO" id="GO:0005840">
    <property type="term" value="C:ribosome"/>
    <property type="evidence" value="ECO:0007669"/>
    <property type="project" value="UniProtKB-KW"/>
</dbReference>
<evidence type="ECO:0000256" key="3">
    <source>
        <dbReference type="ARBA" id="ARBA00023274"/>
    </source>
</evidence>
<keyword evidence="3" id="KW-0687">Ribonucleoprotein</keyword>
<keyword evidence="2 5" id="KW-0689">Ribosomal protein</keyword>
<dbReference type="InterPro" id="IPR036049">
    <property type="entry name" value="Ribosomal_uL29_sf"/>
</dbReference>
<dbReference type="AlphaFoldDB" id="A0A645H1G7"/>
<proteinExistence type="inferred from homology"/>
<dbReference type="Pfam" id="PF00831">
    <property type="entry name" value="Ribosomal_L29"/>
    <property type="match status" value="1"/>
</dbReference>
<keyword evidence="4" id="KW-0175">Coiled coil</keyword>
<evidence type="ECO:0000256" key="4">
    <source>
        <dbReference type="SAM" id="Coils"/>
    </source>
</evidence>